<comment type="caution">
    <text evidence="1">The sequence shown here is derived from an EMBL/GenBank/DDBJ whole genome shotgun (WGS) entry which is preliminary data.</text>
</comment>
<evidence type="ECO:0000313" key="2">
    <source>
        <dbReference type="Proteomes" id="UP001362311"/>
    </source>
</evidence>
<dbReference type="Pfam" id="PF08905">
    <property type="entry name" value="DUF1850"/>
    <property type="match status" value="1"/>
</dbReference>
<sequence length="119" mass="12783">MAVCIATAGGVLKIAATSFILSWTHSVEKVPWRESWTVSSQGLVLSEARIKGSGAGMDPPADAVLKDGWYIYHPNIPPRGEIILAASGKTGGGWTFCSKKKCMELGGRTEEPIRIHICK</sequence>
<protein>
    <submittedName>
        <fullName evidence="1">DUF1850 domain-containing protein</fullName>
    </submittedName>
</protein>
<dbReference type="InterPro" id="IPR015001">
    <property type="entry name" value="DUF1850"/>
</dbReference>
<accession>A0ABD5K069</accession>
<reference evidence="1 2" key="1">
    <citation type="submission" date="2024-03" db="EMBL/GenBank/DDBJ databases">
        <title>Reference genomes for the five species model microbial community.</title>
        <authorList>
            <person name="Padfield D."/>
        </authorList>
    </citation>
    <scope>NUCLEOTIDE SEQUENCE [LARGE SCALE GENOMIC DNA]</scope>
    <source>
        <strain evidence="1 2">AB1</strain>
    </source>
</reference>
<dbReference type="EMBL" id="JBBHKQ010000002">
    <property type="protein sequence ID" value="MEJ5902374.1"/>
    <property type="molecule type" value="Genomic_DNA"/>
</dbReference>
<organism evidence="1 2">
    <name type="scientific">Ochrobactrum teleogrylli</name>
    <dbReference type="NCBI Taxonomy" id="2479765"/>
    <lineage>
        <taxon>Bacteria</taxon>
        <taxon>Pseudomonadati</taxon>
        <taxon>Pseudomonadota</taxon>
        <taxon>Alphaproteobacteria</taxon>
        <taxon>Hyphomicrobiales</taxon>
        <taxon>Brucellaceae</taxon>
        <taxon>Brucella/Ochrobactrum group</taxon>
        <taxon>Ochrobactrum</taxon>
    </lineage>
</organism>
<evidence type="ECO:0000313" key="1">
    <source>
        <dbReference type="EMBL" id="MEJ5902374.1"/>
    </source>
</evidence>
<dbReference type="Proteomes" id="UP001362311">
    <property type="component" value="Unassembled WGS sequence"/>
</dbReference>
<name>A0ABD5K069_9HYPH</name>
<dbReference type="RefSeq" id="WP_339442372.1">
    <property type="nucleotide sequence ID" value="NZ_JBBHKQ010000002.1"/>
</dbReference>
<proteinExistence type="predicted"/>
<gene>
    <name evidence="1" type="ORF">WIX40_19945</name>
</gene>
<dbReference type="AlphaFoldDB" id="A0ABD5K069"/>